<feature type="compositionally biased region" description="Low complexity" evidence="6">
    <location>
        <begin position="239"/>
        <end position="252"/>
    </location>
</feature>
<dbReference type="InterPro" id="IPR036638">
    <property type="entry name" value="HLH_DNA-bd_sf"/>
</dbReference>
<dbReference type="STRING" id="91626.A0A0C9LPL1"/>
<dbReference type="PANTHER" id="PTHR15741:SF27">
    <property type="entry name" value="TRANSCRIPTION FACTOR AP-4"/>
    <property type="match status" value="1"/>
</dbReference>
<feature type="region of interest" description="Disordered" evidence="6">
    <location>
        <begin position="422"/>
        <end position="467"/>
    </location>
</feature>
<keyword evidence="4" id="KW-0804">Transcription</keyword>
<evidence type="ECO:0000256" key="6">
    <source>
        <dbReference type="SAM" id="MobiDB-lite"/>
    </source>
</evidence>
<dbReference type="Gene3D" id="4.10.280.10">
    <property type="entry name" value="Helix-loop-helix DNA-binding domain"/>
    <property type="match status" value="1"/>
</dbReference>
<keyword evidence="9" id="KW-1185">Reference proteome</keyword>
<evidence type="ECO:0000256" key="3">
    <source>
        <dbReference type="ARBA" id="ARBA00023125"/>
    </source>
</evidence>
<dbReference type="GO" id="GO:0046983">
    <property type="term" value="F:protein dimerization activity"/>
    <property type="evidence" value="ECO:0007669"/>
    <property type="project" value="InterPro"/>
</dbReference>
<feature type="compositionally biased region" description="Low complexity" evidence="6">
    <location>
        <begin position="370"/>
        <end position="380"/>
    </location>
</feature>
<sequence length="574" mass="64419">MDFNLPFNDESWLYNDNSSNHYNNEPLQEPVPFEDFKFSFGINPGINATPNIEDFPPPIISPHKNTSSSNEPTSLDPLYLQQEPFNFAANTVLDEDDQKAFSSFLDAFFLDPNMLPHLNEDSLDQQQQQNQEDQEENRRNSILQSLDEQKKLHQTLNLIASLPPTNNATTADLMMNDPTVAAASSSKNKGIVTSASEDDNQLQTIYLHSSDSINNSLYKHYHQQQQKHQQLPLSKKRSSPSAESTSSASSLSRNKKARTTKELLTEEEKRANHIASEQKRRSTIRNGFKDLTDLVPTLKNINNSKSTVLFKAVDFIRYLEKRNKHLRDKVGSLELRVEVEGRMTGTSLTRHPHQQQQKETSPSSPPLPQQPQQQQQRPPSAFNPIKNMSYSPPTTPPSPIKKPFTIINTPLPKTHFVAPLSPIIDTSHGNNSNKNKRMRSNSATSSTSANSNTSSSMSSSDHTTNQLMKGLPANARNALLAHKTQQKQLLLLQEQLQMHQRLIAQQQEMKEKSLSQHRQQQVSSSASLQHHSPKNKLPPILVGGNAGQYDAATGRRRRPSSILTELEDTAISAP</sequence>
<keyword evidence="3 8" id="KW-0238">DNA-binding</keyword>
<protein>
    <submittedName>
        <fullName evidence="8">Helix-loop-helix DNA-binding domain protein</fullName>
    </submittedName>
</protein>
<evidence type="ECO:0000313" key="8">
    <source>
        <dbReference type="EMBL" id="GAN00880.1"/>
    </source>
</evidence>
<dbReference type="Proteomes" id="UP000053815">
    <property type="component" value="Unassembled WGS sequence"/>
</dbReference>
<gene>
    <name evidence="8" type="ORF">MAM1_0003d00306</name>
</gene>
<evidence type="ECO:0000259" key="7">
    <source>
        <dbReference type="PROSITE" id="PS50888"/>
    </source>
</evidence>
<feature type="compositionally biased region" description="Basic and acidic residues" evidence="6">
    <location>
        <begin position="259"/>
        <end position="280"/>
    </location>
</feature>
<dbReference type="OrthoDB" id="5778525at2759"/>
<comment type="subcellular location">
    <subcellularLocation>
        <location evidence="1">Nucleus</location>
    </subcellularLocation>
</comment>
<dbReference type="PROSITE" id="PS50888">
    <property type="entry name" value="BHLH"/>
    <property type="match status" value="1"/>
</dbReference>
<dbReference type="GO" id="GO:0000981">
    <property type="term" value="F:DNA-binding transcription factor activity, RNA polymerase II-specific"/>
    <property type="evidence" value="ECO:0007669"/>
    <property type="project" value="TreeGrafter"/>
</dbReference>
<feature type="compositionally biased region" description="Polar residues" evidence="6">
    <location>
        <begin position="344"/>
        <end position="360"/>
    </location>
</feature>
<dbReference type="SUPFAM" id="SSF47459">
    <property type="entry name" value="HLH, helix-loop-helix DNA-binding domain"/>
    <property type="match status" value="1"/>
</dbReference>
<keyword evidence="2" id="KW-0805">Transcription regulation</keyword>
<evidence type="ECO:0000313" key="9">
    <source>
        <dbReference type="Proteomes" id="UP000053815"/>
    </source>
</evidence>
<feature type="region of interest" description="Disordered" evidence="6">
    <location>
        <begin position="507"/>
        <end position="574"/>
    </location>
</feature>
<dbReference type="SMART" id="SM00353">
    <property type="entry name" value="HLH"/>
    <property type="match status" value="1"/>
</dbReference>
<dbReference type="GO" id="GO:0000978">
    <property type="term" value="F:RNA polymerase II cis-regulatory region sequence-specific DNA binding"/>
    <property type="evidence" value="ECO:0007669"/>
    <property type="project" value="TreeGrafter"/>
</dbReference>
<dbReference type="AlphaFoldDB" id="A0A0C9LPL1"/>
<name>A0A0C9LPL1_9FUNG</name>
<evidence type="ECO:0000256" key="4">
    <source>
        <dbReference type="ARBA" id="ARBA00023163"/>
    </source>
</evidence>
<feature type="compositionally biased region" description="Polar residues" evidence="6">
    <location>
        <begin position="516"/>
        <end position="530"/>
    </location>
</feature>
<proteinExistence type="predicted"/>
<evidence type="ECO:0000256" key="1">
    <source>
        <dbReference type="ARBA" id="ARBA00004123"/>
    </source>
</evidence>
<dbReference type="Pfam" id="PF00010">
    <property type="entry name" value="HLH"/>
    <property type="match status" value="1"/>
</dbReference>
<dbReference type="InterPro" id="IPR052207">
    <property type="entry name" value="Max-like/E-box_TFs"/>
</dbReference>
<dbReference type="PANTHER" id="PTHR15741">
    <property type="entry name" value="BASIC HELIX-LOOP-HELIX ZIP TRANSCRIPTION FACTOR"/>
    <property type="match status" value="1"/>
</dbReference>
<dbReference type="GO" id="GO:0005634">
    <property type="term" value="C:nucleus"/>
    <property type="evidence" value="ECO:0007669"/>
    <property type="project" value="UniProtKB-SubCell"/>
</dbReference>
<keyword evidence="5" id="KW-0539">Nucleus</keyword>
<feature type="region of interest" description="Disordered" evidence="6">
    <location>
        <begin position="220"/>
        <end position="281"/>
    </location>
</feature>
<dbReference type="InterPro" id="IPR011598">
    <property type="entry name" value="bHLH_dom"/>
</dbReference>
<organism evidence="8">
    <name type="scientific">Mucor ambiguus</name>
    <dbReference type="NCBI Taxonomy" id="91626"/>
    <lineage>
        <taxon>Eukaryota</taxon>
        <taxon>Fungi</taxon>
        <taxon>Fungi incertae sedis</taxon>
        <taxon>Mucoromycota</taxon>
        <taxon>Mucoromycotina</taxon>
        <taxon>Mucoromycetes</taxon>
        <taxon>Mucorales</taxon>
        <taxon>Mucorineae</taxon>
        <taxon>Mucoraceae</taxon>
        <taxon>Mucor</taxon>
    </lineage>
</organism>
<feature type="compositionally biased region" description="Low complexity" evidence="6">
    <location>
        <begin position="440"/>
        <end position="460"/>
    </location>
</feature>
<evidence type="ECO:0000256" key="5">
    <source>
        <dbReference type="ARBA" id="ARBA00023242"/>
    </source>
</evidence>
<accession>A0A0C9LPL1</accession>
<dbReference type="EMBL" id="DF836292">
    <property type="protein sequence ID" value="GAN00880.1"/>
    <property type="molecule type" value="Genomic_DNA"/>
</dbReference>
<feature type="region of interest" description="Disordered" evidence="6">
    <location>
        <begin position="343"/>
        <end position="406"/>
    </location>
</feature>
<feature type="domain" description="BHLH" evidence="7">
    <location>
        <begin position="268"/>
        <end position="319"/>
    </location>
</feature>
<evidence type="ECO:0000256" key="2">
    <source>
        <dbReference type="ARBA" id="ARBA00023015"/>
    </source>
</evidence>
<reference evidence="8" key="1">
    <citation type="submission" date="2014-09" db="EMBL/GenBank/DDBJ databases">
        <title>Draft genome sequence of an oleaginous Mucoromycotina fungus Mucor ambiguus NBRC6742.</title>
        <authorList>
            <person name="Takeda I."/>
            <person name="Yamane N."/>
            <person name="Morita T."/>
            <person name="Tamano K."/>
            <person name="Machida M."/>
            <person name="Baker S."/>
            <person name="Koike H."/>
        </authorList>
    </citation>
    <scope>NUCLEOTIDE SEQUENCE</scope>
    <source>
        <strain evidence="8">NBRC 6742</strain>
    </source>
</reference>